<dbReference type="InParanoid" id="E2AHF9"/>
<dbReference type="AlphaFoldDB" id="E2AHF9"/>
<evidence type="ECO:0000313" key="2">
    <source>
        <dbReference type="Proteomes" id="UP000000311"/>
    </source>
</evidence>
<organism evidence="2">
    <name type="scientific">Camponotus floridanus</name>
    <name type="common">Florida carpenter ant</name>
    <dbReference type="NCBI Taxonomy" id="104421"/>
    <lineage>
        <taxon>Eukaryota</taxon>
        <taxon>Metazoa</taxon>
        <taxon>Ecdysozoa</taxon>
        <taxon>Arthropoda</taxon>
        <taxon>Hexapoda</taxon>
        <taxon>Insecta</taxon>
        <taxon>Pterygota</taxon>
        <taxon>Neoptera</taxon>
        <taxon>Endopterygota</taxon>
        <taxon>Hymenoptera</taxon>
        <taxon>Apocrita</taxon>
        <taxon>Aculeata</taxon>
        <taxon>Formicoidea</taxon>
        <taxon>Formicidae</taxon>
        <taxon>Formicinae</taxon>
        <taxon>Camponotus</taxon>
    </lineage>
</organism>
<evidence type="ECO:0000313" key="1">
    <source>
        <dbReference type="EMBL" id="EFN67114.1"/>
    </source>
</evidence>
<protein>
    <submittedName>
        <fullName evidence="1">Uncharacterized protein</fullName>
    </submittedName>
</protein>
<feature type="non-terminal residue" evidence="1">
    <location>
        <position position="1"/>
    </location>
</feature>
<dbReference type="OrthoDB" id="28868at2759"/>
<sequence length="125" mass="15408">FYRNLDLDLDIKYNFDQINCHLRQYRFIYKLNKFLNMPKEKRLFERYFIIIVAHFQPCVSYSVIETFLDDLAHEVLSLIKNKYPKHSIFSTSLEQISFWRDNNIERNFWNLMEAKQIIEILDDFI</sequence>
<gene>
    <name evidence="1" type="ORF">EAG_12097</name>
</gene>
<keyword evidence="2" id="KW-1185">Reference proteome</keyword>
<name>E2AHF9_CAMFO</name>
<reference evidence="1 2" key="1">
    <citation type="journal article" date="2010" name="Science">
        <title>Genomic comparison of the ants Camponotus floridanus and Harpegnathos saltator.</title>
        <authorList>
            <person name="Bonasio R."/>
            <person name="Zhang G."/>
            <person name="Ye C."/>
            <person name="Mutti N.S."/>
            <person name="Fang X."/>
            <person name="Qin N."/>
            <person name="Donahue G."/>
            <person name="Yang P."/>
            <person name="Li Q."/>
            <person name="Li C."/>
            <person name="Zhang P."/>
            <person name="Huang Z."/>
            <person name="Berger S.L."/>
            <person name="Reinberg D."/>
            <person name="Wang J."/>
            <person name="Liebig J."/>
        </authorList>
    </citation>
    <scope>NUCLEOTIDE SEQUENCE [LARGE SCALE GENOMIC DNA]</scope>
    <source>
        <strain evidence="2">C129</strain>
    </source>
</reference>
<feature type="non-terminal residue" evidence="1">
    <location>
        <position position="125"/>
    </location>
</feature>
<proteinExistence type="predicted"/>
<dbReference type="EMBL" id="GL439539">
    <property type="protein sequence ID" value="EFN67114.1"/>
    <property type="molecule type" value="Genomic_DNA"/>
</dbReference>
<accession>E2AHF9</accession>
<dbReference type="Proteomes" id="UP000000311">
    <property type="component" value="Unassembled WGS sequence"/>
</dbReference>